<name>A0AA86XNM9_9VIBR</name>
<dbReference type="Gene3D" id="3.30.310.70">
    <property type="entry name" value="TT1751-like domain"/>
    <property type="match status" value="1"/>
</dbReference>
<evidence type="ECO:0000313" key="4">
    <source>
        <dbReference type="Proteomes" id="UP000041625"/>
    </source>
</evidence>
<organism evidence="3 4">
    <name type="scientific">Vibrio coralliirubri</name>
    <dbReference type="NCBI Taxonomy" id="1516159"/>
    <lineage>
        <taxon>Bacteria</taxon>
        <taxon>Pseudomonadati</taxon>
        <taxon>Pseudomonadota</taxon>
        <taxon>Gammaproteobacteria</taxon>
        <taxon>Vibrionales</taxon>
        <taxon>Vibrionaceae</taxon>
        <taxon>Vibrio</taxon>
    </lineage>
</organism>
<dbReference type="PANTHER" id="PTHR38342:SF2">
    <property type="entry name" value="INNER MEMBRANE OR EXPORTED"/>
    <property type="match status" value="1"/>
</dbReference>
<dbReference type="RefSeq" id="WP_050648983.1">
    <property type="nucleotide sequence ID" value="NZ_LK933605.1"/>
</dbReference>
<dbReference type="EMBL" id="CCKJ01000032">
    <property type="protein sequence ID" value="CDT56559.1"/>
    <property type="molecule type" value="Genomic_DNA"/>
</dbReference>
<dbReference type="InterPro" id="IPR005180">
    <property type="entry name" value="DUF302"/>
</dbReference>
<sequence>MKKLLPLCAILLSASFSAAASDGLIKYQSNYSVKETADRFEEIAKSKGLTLFARIDHQKNASKVDLELRPTEVIIFGNPKVGTPLMQCAQEVAIDLPQKVLVTEDSNKKVWLSYNDPNYLVERHAINGCDEVVKKVSGVLSKLSEATVAKKKAKAKAK</sequence>
<protein>
    <recommendedName>
        <fullName evidence="2">DUF302 domain-containing protein</fullName>
    </recommendedName>
</protein>
<gene>
    <name evidence="3" type="ORF">VCR31J2_1270174</name>
</gene>
<dbReference type="Pfam" id="PF03625">
    <property type="entry name" value="DUF302"/>
    <property type="match status" value="1"/>
</dbReference>
<evidence type="ECO:0000313" key="3">
    <source>
        <dbReference type="EMBL" id="CDT56559.1"/>
    </source>
</evidence>
<comment type="caution">
    <text evidence="3">The sequence shown here is derived from an EMBL/GenBank/DDBJ whole genome shotgun (WGS) entry which is preliminary data.</text>
</comment>
<keyword evidence="4" id="KW-1185">Reference proteome</keyword>
<evidence type="ECO:0000256" key="1">
    <source>
        <dbReference type="SAM" id="SignalP"/>
    </source>
</evidence>
<dbReference type="Proteomes" id="UP000041625">
    <property type="component" value="Unassembled WGS sequence"/>
</dbReference>
<dbReference type="CDD" id="cd14797">
    <property type="entry name" value="DUF302"/>
    <property type="match status" value="1"/>
</dbReference>
<proteinExistence type="predicted"/>
<dbReference type="SUPFAM" id="SSF103247">
    <property type="entry name" value="TT1751-like"/>
    <property type="match status" value="1"/>
</dbReference>
<evidence type="ECO:0000259" key="2">
    <source>
        <dbReference type="Pfam" id="PF03625"/>
    </source>
</evidence>
<reference evidence="3 4" key="1">
    <citation type="submission" date="2014-06" db="EMBL/GenBank/DDBJ databases">
        <authorList>
            <person name="Le Roux F."/>
        </authorList>
    </citation>
    <scope>NUCLEOTIDE SEQUENCE [LARGE SCALE GENOMIC DNA]</scope>
    <source>
        <strain evidence="3 4">J2-31</strain>
    </source>
</reference>
<accession>A0AA86XNM9</accession>
<keyword evidence="1" id="KW-0732">Signal</keyword>
<dbReference type="AlphaFoldDB" id="A0AA86XNM9"/>
<feature type="signal peptide" evidence="1">
    <location>
        <begin position="1"/>
        <end position="20"/>
    </location>
</feature>
<dbReference type="InterPro" id="IPR035923">
    <property type="entry name" value="TT1751-like_sf"/>
</dbReference>
<dbReference type="PANTHER" id="PTHR38342">
    <property type="entry name" value="SLR5037 PROTEIN"/>
    <property type="match status" value="1"/>
</dbReference>
<feature type="chain" id="PRO_5041670232" description="DUF302 domain-containing protein" evidence="1">
    <location>
        <begin position="21"/>
        <end position="158"/>
    </location>
</feature>
<feature type="domain" description="DUF302" evidence="2">
    <location>
        <begin position="55"/>
        <end position="117"/>
    </location>
</feature>